<protein>
    <recommendedName>
        <fullName evidence="4">Arylsulfotransferase</fullName>
    </recommendedName>
</protein>
<feature type="transmembrane region" description="Helical" evidence="1">
    <location>
        <begin position="335"/>
        <end position="356"/>
    </location>
</feature>
<dbReference type="InterPro" id="IPR053143">
    <property type="entry name" value="Arylsulfate_ST"/>
</dbReference>
<sequence>MTDLHELTITPEGTGMMTIYEIHPVTFPGFVDDADVIWVWDCLFQEIDLETNELIFQWRASEHHSLDETFRDINDEGRVSNRPWDWYHMNSIQKDELGNYLVSARYTHTITYIDGRSGEIIWILGGKRNAFEDISDGKSKATDIAYQHFARFHNLTEFPVLLANEIAIHPTKDVDGVTKMLVSAFDNGADHEWTGNRPSRGVLIEITYPTYPDLESHDPNAYTANLVQEYFHPAQFVASSQGSMQIIPSEDGADPRLQQAEESACPDEAWQDVTTTSKQGFETEIQLKDAEERFLRVVALDADGNVLGVSDYLDLGWEIGANGILNGYKVSEYSAVQLAMFAICGLMLFVIGYEGFKQFKIWKETRWLGYEKVRLHSDASSLA</sequence>
<dbReference type="Pfam" id="PF14269">
    <property type="entry name" value="Arylsulfotran_2"/>
    <property type="match status" value="1"/>
</dbReference>
<dbReference type="AlphaFoldDB" id="A0A4V4J6V6"/>
<name>A0A4V4J6V6_AURPU</name>
<proteinExistence type="predicted"/>
<evidence type="ECO:0008006" key="4">
    <source>
        <dbReference type="Google" id="ProtNLM"/>
    </source>
</evidence>
<dbReference type="InterPro" id="IPR039535">
    <property type="entry name" value="ASST-like"/>
</dbReference>
<keyword evidence="1" id="KW-0472">Membrane</keyword>
<dbReference type="EMBL" id="QZAV01000234">
    <property type="protein sequence ID" value="THX33698.1"/>
    <property type="molecule type" value="Genomic_DNA"/>
</dbReference>
<comment type="caution">
    <text evidence="2">The sequence shown here is derived from an EMBL/GenBank/DDBJ whole genome shotgun (WGS) entry which is preliminary data.</text>
</comment>
<dbReference type="SUPFAM" id="SSF50998">
    <property type="entry name" value="Quinoprotein alcohol dehydrogenase-like"/>
    <property type="match status" value="1"/>
</dbReference>
<evidence type="ECO:0000313" key="2">
    <source>
        <dbReference type="EMBL" id="THX33698.1"/>
    </source>
</evidence>
<dbReference type="PANTHER" id="PTHR35340:SF5">
    <property type="entry name" value="ASST-DOMAIN-CONTAINING PROTEIN"/>
    <property type="match status" value="1"/>
</dbReference>
<gene>
    <name evidence="2" type="ORF">D6D10_07755</name>
</gene>
<evidence type="ECO:0000313" key="3">
    <source>
        <dbReference type="Proteomes" id="UP000308953"/>
    </source>
</evidence>
<dbReference type="PANTHER" id="PTHR35340">
    <property type="entry name" value="PQQ ENZYME REPEAT PROTEIN-RELATED"/>
    <property type="match status" value="1"/>
</dbReference>
<organism evidence="2 3">
    <name type="scientific">Aureobasidium pullulans</name>
    <name type="common">Black yeast</name>
    <name type="synonym">Pullularia pullulans</name>
    <dbReference type="NCBI Taxonomy" id="5580"/>
    <lineage>
        <taxon>Eukaryota</taxon>
        <taxon>Fungi</taxon>
        <taxon>Dikarya</taxon>
        <taxon>Ascomycota</taxon>
        <taxon>Pezizomycotina</taxon>
        <taxon>Dothideomycetes</taxon>
        <taxon>Dothideomycetidae</taxon>
        <taxon>Dothideales</taxon>
        <taxon>Saccotheciaceae</taxon>
        <taxon>Aureobasidium</taxon>
    </lineage>
</organism>
<evidence type="ECO:0000256" key="1">
    <source>
        <dbReference type="SAM" id="Phobius"/>
    </source>
</evidence>
<keyword evidence="1" id="KW-1133">Transmembrane helix</keyword>
<reference evidence="2 3" key="1">
    <citation type="submission" date="2018-10" db="EMBL/GenBank/DDBJ databases">
        <title>Fifty Aureobasidium pullulans genomes reveal a recombining polyextremotolerant generalist.</title>
        <authorList>
            <person name="Gostincar C."/>
            <person name="Turk M."/>
            <person name="Zajc J."/>
            <person name="Gunde-Cimerman N."/>
        </authorList>
    </citation>
    <scope>NUCLEOTIDE SEQUENCE [LARGE SCALE GENOMIC DNA]</scope>
    <source>
        <strain evidence="2 3">EXF-9785</strain>
    </source>
</reference>
<keyword evidence="1" id="KW-0812">Transmembrane</keyword>
<dbReference type="Proteomes" id="UP000308953">
    <property type="component" value="Unassembled WGS sequence"/>
</dbReference>
<accession>A0A4V4J6V6</accession>
<dbReference type="InterPro" id="IPR011047">
    <property type="entry name" value="Quinoprotein_ADH-like_sf"/>
</dbReference>